<organism evidence="8 9">
    <name type="scientific">Bradyrhizobium zhanjiangense</name>
    <dbReference type="NCBI Taxonomy" id="1325107"/>
    <lineage>
        <taxon>Bacteria</taxon>
        <taxon>Pseudomonadati</taxon>
        <taxon>Pseudomonadota</taxon>
        <taxon>Alphaproteobacteria</taxon>
        <taxon>Hyphomicrobiales</taxon>
        <taxon>Nitrobacteraceae</taxon>
        <taxon>Bradyrhizobium</taxon>
    </lineage>
</organism>
<dbReference type="Pfam" id="PF00355">
    <property type="entry name" value="Rieske"/>
    <property type="match status" value="1"/>
</dbReference>
<comment type="similarity">
    <text evidence="6">Belongs to the bacterial ring-hydroxylating dioxygenase ferredoxin component family.</text>
</comment>
<comment type="caution">
    <text evidence="8">The sequence shown here is derived from an EMBL/GenBank/DDBJ whole genome shotgun (WGS) entry which is preliminary data.</text>
</comment>
<keyword evidence="2" id="KW-0479">Metal-binding</keyword>
<feature type="domain" description="Rieske" evidence="7">
    <location>
        <begin position="3"/>
        <end position="99"/>
    </location>
</feature>
<dbReference type="EMBL" id="RKMK01000090">
    <property type="protein sequence ID" value="RXG83875.1"/>
    <property type="molecule type" value="Genomic_DNA"/>
</dbReference>
<dbReference type="Proteomes" id="UP000290174">
    <property type="component" value="Unassembled WGS sequence"/>
</dbReference>
<dbReference type="PANTHER" id="PTHR21496:SF0">
    <property type="entry name" value="RIESKE DOMAIN-CONTAINING PROTEIN"/>
    <property type="match status" value="1"/>
</dbReference>
<evidence type="ECO:0000259" key="7">
    <source>
        <dbReference type="PROSITE" id="PS51296"/>
    </source>
</evidence>
<dbReference type="InterPro" id="IPR036922">
    <property type="entry name" value="Rieske_2Fe-2S_sf"/>
</dbReference>
<reference evidence="8 9" key="1">
    <citation type="submission" date="2018-11" db="EMBL/GenBank/DDBJ databases">
        <title>Bradyrhizobium sp. nov., isolated from effective nodules of peanut in China.</title>
        <authorList>
            <person name="Li Y."/>
        </authorList>
    </citation>
    <scope>NUCLEOTIDE SEQUENCE [LARGE SCALE GENOMIC DNA]</scope>
    <source>
        <strain evidence="8 9">CCBAU 51770</strain>
    </source>
</reference>
<comment type="cofactor">
    <cofactor evidence="5">
        <name>[2Fe-2S] cluster</name>
        <dbReference type="ChEBI" id="CHEBI:190135"/>
    </cofactor>
</comment>
<evidence type="ECO:0000313" key="8">
    <source>
        <dbReference type="EMBL" id="RXG83875.1"/>
    </source>
</evidence>
<evidence type="ECO:0000256" key="4">
    <source>
        <dbReference type="ARBA" id="ARBA00023014"/>
    </source>
</evidence>
<keyword evidence="4" id="KW-0411">Iron-sulfur</keyword>
<dbReference type="RefSeq" id="WP_128957329.1">
    <property type="nucleotide sequence ID" value="NZ_RKMK01000090.1"/>
</dbReference>
<evidence type="ECO:0000313" key="9">
    <source>
        <dbReference type="Proteomes" id="UP000290174"/>
    </source>
</evidence>
<dbReference type="InterPro" id="IPR017941">
    <property type="entry name" value="Rieske_2Fe-2S"/>
</dbReference>
<dbReference type="GO" id="GO:0046872">
    <property type="term" value="F:metal ion binding"/>
    <property type="evidence" value="ECO:0007669"/>
    <property type="project" value="UniProtKB-KW"/>
</dbReference>
<dbReference type="PANTHER" id="PTHR21496">
    <property type="entry name" value="FERREDOXIN-RELATED"/>
    <property type="match status" value="1"/>
</dbReference>
<dbReference type="Gene3D" id="2.102.10.10">
    <property type="entry name" value="Rieske [2Fe-2S] iron-sulphur domain"/>
    <property type="match status" value="1"/>
</dbReference>
<keyword evidence="3" id="KW-0408">Iron</keyword>
<name>A0A4Q0Q498_9BRAD</name>
<evidence type="ECO:0000256" key="6">
    <source>
        <dbReference type="ARBA" id="ARBA00038001"/>
    </source>
</evidence>
<dbReference type="SUPFAM" id="SSF50022">
    <property type="entry name" value="ISP domain"/>
    <property type="match status" value="1"/>
</dbReference>
<evidence type="ECO:0000256" key="2">
    <source>
        <dbReference type="ARBA" id="ARBA00022723"/>
    </source>
</evidence>
<accession>A0A4Q0Q498</accession>
<keyword evidence="1" id="KW-0001">2Fe-2S</keyword>
<sequence length="101" mass="11235">MPWHDVAMVDTFDLDKPNAMQVGEVRVAVFQFDDGFYAINDICAHEYALLSEGFCEDGKVVCPFNQAYFDIRTGKALSEPTELGAATQPTLVERGIVQVFL</sequence>
<evidence type="ECO:0000256" key="3">
    <source>
        <dbReference type="ARBA" id="ARBA00023004"/>
    </source>
</evidence>
<evidence type="ECO:0000256" key="5">
    <source>
        <dbReference type="ARBA" id="ARBA00034078"/>
    </source>
</evidence>
<dbReference type="AlphaFoldDB" id="A0A4Q0Q498"/>
<proteinExistence type="inferred from homology"/>
<dbReference type="GO" id="GO:0051537">
    <property type="term" value="F:2 iron, 2 sulfur cluster binding"/>
    <property type="evidence" value="ECO:0007669"/>
    <property type="project" value="UniProtKB-KW"/>
</dbReference>
<dbReference type="PROSITE" id="PS51296">
    <property type="entry name" value="RIESKE"/>
    <property type="match status" value="1"/>
</dbReference>
<evidence type="ECO:0000256" key="1">
    <source>
        <dbReference type="ARBA" id="ARBA00022714"/>
    </source>
</evidence>
<protein>
    <recommendedName>
        <fullName evidence="7">Rieske domain-containing protein</fullName>
    </recommendedName>
</protein>
<gene>
    <name evidence="8" type="ORF">EAS61_40720</name>
</gene>